<dbReference type="InterPro" id="IPR006311">
    <property type="entry name" value="TAT_signal"/>
</dbReference>
<reference evidence="2" key="2">
    <citation type="submission" date="2021-08" db="EMBL/GenBank/DDBJ databases">
        <authorList>
            <person name="Tani A."/>
            <person name="Ola A."/>
            <person name="Ogura Y."/>
            <person name="Katsura K."/>
            <person name="Hayashi T."/>
        </authorList>
    </citation>
    <scope>NUCLEOTIDE SEQUENCE</scope>
    <source>
        <strain evidence="2">DSM 17168</strain>
    </source>
</reference>
<evidence type="ECO:0000313" key="2">
    <source>
        <dbReference type="EMBL" id="GJE03169.1"/>
    </source>
</evidence>
<dbReference type="InterPro" id="IPR037165">
    <property type="entry name" value="AldOxase/xan_DH_Mopterin-bd_sf"/>
</dbReference>
<dbReference type="InterPro" id="IPR046867">
    <property type="entry name" value="AldOxase/xan_DH_MoCoBD2"/>
</dbReference>
<proteinExistence type="predicted"/>
<gene>
    <name evidence="2" type="ORF">GMJLKIPL_5120</name>
</gene>
<name>A0ABQ4SKW9_9HYPH</name>
<comment type="caution">
    <text evidence="2">The sequence shown here is derived from an EMBL/GenBank/DDBJ whole genome shotgun (WGS) entry which is preliminary data.</text>
</comment>
<evidence type="ECO:0000259" key="1">
    <source>
        <dbReference type="SMART" id="SM01008"/>
    </source>
</evidence>
<organism evidence="2 3">
    <name type="scientific">Methylobacterium isbiliense</name>
    <dbReference type="NCBI Taxonomy" id="315478"/>
    <lineage>
        <taxon>Bacteria</taxon>
        <taxon>Pseudomonadati</taxon>
        <taxon>Pseudomonadota</taxon>
        <taxon>Alphaproteobacteria</taxon>
        <taxon>Hyphomicrobiales</taxon>
        <taxon>Methylobacteriaceae</taxon>
        <taxon>Methylobacterium</taxon>
    </lineage>
</organism>
<evidence type="ECO:0000313" key="3">
    <source>
        <dbReference type="Proteomes" id="UP001055153"/>
    </source>
</evidence>
<dbReference type="Pfam" id="PF20256">
    <property type="entry name" value="MoCoBD_2"/>
    <property type="match status" value="2"/>
</dbReference>
<dbReference type="SMART" id="SM01008">
    <property type="entry name" value="Ald_Xan_dh_C"/>
    <property type="match status" value="1"/>
</dbReference>
<dbReference type="PANTHER" id="PTHR47495">
    <property type="entry name" value="ALDEHYDE DEHYDROGENASE"/>
    <property type="match status" value="1"/>
</dbReference>
<dbReference type="InterPro" id="IPR052516">
    <property type="entry name" value="N-heterocyclic_Hydroxylase"/>
</dbReference>
<protein>
    <submittedName>
        <fullName evidence="2">Membrane-bound aldehyde dehydrogenase [pyrroloquinoline-quinone]</fullName>
    </submittedName>
</protein>
<accession>A0ABQ4SKW9</accession>
<dbReference type="Gene3D" id="3.90.1170.50">
    <property type="entry name" value="Aldehyde oxidase/xanthine dehydrogenase, a/b hammerhead"/>
    <property type="match status" value="1"/>
</dbReference>
<dbReference type="Proteomes" id="UP001055153">
    <property type="component" value="Unassembled WGS sequence"/>
</dbReference>
<dbReference type="PANTHER" id="PTHR47495:SF3">
    <property type="entry name" value="BLR6219 PROTEIN"/>
    <property type="match status" value="1"/>
</dbReference>
<keyword evidence="3" id="KW-1185">Reference proteome</keyword>
<dbReference type="Pfam" id="PF02738">
    <property type="entry name" value="MoCoBD_1"/>
    <property type="match status" value="1"/>
</dbReference>
<dbReference type="InterPro" id="IPR012368">
    <property type="entry name" value="OxRdtase_Mopterin-bd_su_IorB"/>
</dbReference>
<reference evidence="2" key="1">
    <citation type="journal article" date="2021" name="Front. Microbiol.">
        <title>Comprehensive Comparative Genomics and Phenotyping of Methylobacterium Species.</title>
        <authorList>
            <person name="Alessa O."/>
            <person name="Ogura Y."/>
            <person name="Fujitani Y."/>
            <person name="Takami H."/>
            <person name="Hayashi T."/>
            <person name="Sahin N."/>
            <person name="Tani A."/>
        </authorList>
    </citation>
    <scope>NUCLEOTIDE SEQUENCE</scope>
    <source>
        <strain evidence="2">DSM 17168</strain>
    </source>
</reference>
<dbReference type="Gene3D" id="3.30.365.10">
    <property type="entry name" value="Aldehyde oxidase/xanthine dehydrogenase, molybdopterin binding domain"/>
    <property type="match status" value="4"/>
</dbReference>
<dbReference type="PIRSF" id="PIRSF036389">
    <property type="entry name" value="IOR_B"/>
    <property type="match status" value="1"/>
</dbReference>
<dbReference type="InterPro" id="IPR008274">
    <property type="entry name" value="AldOxase/xan_DH_MoCoBD1"/>
</dbReference>
<dbReference type="SUPFAM" id="SSF56003">
    <property type="entry name" value="Molybdenum cofactor-binding domain"/>
    <property type="match status" value="2"/>
</dbReference>
<dbReference type="EMBL" id="BPQQ01000069">
    <property type="protein sequence ID" value="GJE03169.1"/>
    <property type="molecule type" value="Genomic_DNA"/>
</dbReference>
<feature type="domain" description="Aldehyde oxidase/xanthine dehydrogenase a/b hammerhead" evidence="1">
    <location>
        <begin position="224"/>
        <end position="313"/>
    </location>
</feature>
<dbReference type="InterPro" id="IPR000674">
    <property type="entry name" value="Ald_Oxase/Xan_DH_a/b"/>
</dbReference>
<sequence>MNLMSPLSAAEPASALSNVSRRGLLGGAGALVLALSLRTPPARAAETQFGADAMPNGWRDDPTLFVAIAPDGTVTVTCHRSEMGQGVRTSIALVVADELEADWAKVKVAQAEGDEARFGNQDTDGSRSLRHFFMPMRRAGAAARAMLIAAAAKEWGVPAAEVTAENHVLRHAKSGRQTGYGEMAKAASGLPVPQGDAVRLKDASAFRYIGKGQIGLIDNRDITTGRATYGLDTRLDGMLYAVVAHPPVFGGTVKSFDAAETLKVPGVVKVVPIDPPAPPVEFQPLGGVAVIAKNTWAAIKGREALKITWDDGPNASYDSDAYRAQLEEAARKPGKVVRQEGDVDAAMKGAAKRVEAEYYIPHLVQAPMEPPAATVRIRDGQVEVWAATQAPQATRDRVAKRLGIGADKVTVHVTLLGGGFGRKSKPDYVVEAALCSQAMGGTPVKLTWTREDDLHHGYYHTVSVERLEAGLDAKGMPVAWLHRSVAPTIGSIFAAGADHEIPIELGMGLVNTPFAIPNLRMENPSAPAHVRIGWFRSVSNIPHAFAIQSFVAELAHAAGRDPKDYLLDLIGPARIIDPVKIGDAWNYGEDPARYPIDTGRLRRVIEAAATGIGWGRKVEKGRGLGIAGHYSFVTYTAAAAEVEVGPKGEITVHQVDIAVDCGPQVNPERVRSQLEGAVVMGMGLALTAEISFKNGRTVQDNLDTYELTRIDAAPKTINVHLLPGQDYGKPLGGVGEPGVPPVAPAIVNAVFAATGRRIRQLPLRDKLSA</sequence>
<dbReference type="PROSITE" id="PS51318">
    <property type="entry name" value="TAT"/>
    <property type="match status" value="1"/>
</dbReference>